<comment type="caution">
    <text evidence="4">The sequence shown here is derived from an EMBL/GenBank/DDBJ whole genome shotgun (WGS) entry which is preliminary data.</text>
</comment>
<dbReference type="RefSeq" id="WP_268905623.1">
    <property type="nucleotide sequence ID" value="NZ_CAJNOB010000009.1"/>
</dbReference>
<dbReference type="CDD" id="cd00515">
    <property type="entry name" value="HAM1"/>
    <property type="match status" value="1"/>
</dbReference>
<dbReference type="AlphaFoldDB" id="A0A8J2FVN5"/>
<dbReference type="GO" id="GO:0047429">
    <property type="term" value="F:nucleoside triphosphate diphosphatase activity"/>
    <property type="evidence" value="ECO:0007669"/>
    <property type="project" value="InterPro"/>
</dbReference>
<evidence type="ECO:0000256" key="3">
    <source>
        <dbReference type="ARBA" id="ARBA00023080"/>
    </source>
</evidence>
<dbReference type="PANTHER" id="PTHR11067">
    <property type="entry name" value="INOSINE TRIPHOSPHATE PYROPHOSPHATASE/HAM1 PROTEIN"/>
    <property type="match status" value="1"/>
</dbReference>
<dbReference type="GO" id="GO:0009117">
    <property type="term" value="P:nucleotide metabolic process"/>
    <property type="evidence" value="ECO:0007669"/>
    <property type="project" value="UniProtKB-KW"/>
</dbReference>
<dbReference type="InterPro" id="IPR002637">
    <property type="entry name" value="RdgB/HAM1"/>
</dbReference>
<name>A0A8J2FVN5_9BACT</name>
<dbReference type="PANTHER" id="PTHR11067:SF9">
    <property type="entry name" value="INOSINE TRIPHOSPHATE PYROPHOSPHATASE"/>
    <property type="match status" value="1"/>
</dbReference>
<dbReference type="GO" id="GO:0009143">
    <property type="term" value="P:nucleoside triphosphate catabolic process"/>
    <property type="evidence" value="ECO:0007669"/>
    <property type="project" value="InterPro"/>
</dbReference>
<reference evidence="4" key="1">
    <citation type="submission" date="2021-02" db="EMBL/GenBank/DDBJ databases">
        <authorList>
            <person name="Cremers G."/>
            <person name="Picone N."/>
        </authorList>
    </citation>
    <scope>NUCLEOTIDE SEQUENCE</scope>
    <source>
        <strain evidence="4">PQ17</strain>
    </source>
</reference>
<dbReference type="Pfam" id="PF01725">
    <property type="entry name" value="Ham1p_like"/>
    <property type="match status" value="1"/>
</dbReference>
<dbReference type="GO" id="GO:0017111">
    <property type="term" value="F:ribonucleoside triphosphate phosphatase activity"/>
    <property type="evidence" value="ECO:0007669"/>
    <property type="project" value="UniProtKB-EC"/>
</dbReference>
<protein>
    <submittedName>
        <fullName evidence="4">Nucleoside 5-triphosphatase RdgB (DHAPTP, dITP, XTP-specific)</fullName>
        <ecNumber evidence="4">3.6.1.15</ecNumber>
    </submittedName>
</protein>
<dbReference type="SUPFAM" id="SSF52972">
    <property type="entry name" value="ITPase-like"/>
    <property type="match status" value="1"/>
</dbReference>
<proteinExistence type="inferred from homology"/>
<evidence type="ECO:0000313" key="5">
    <source>
        <dbReference type="Proteomes" id="UP000663859"/>
    </source>
</evidence>
<dbReference type="GO" id="GO:0005829">
    <property type="term" value="C:cytosol"/>
    <property type="evidence" value="ECO:0007669"/>
    <property type="project" value="TreeGrafter"/>
</dbReference>
<evidence type="ECO:0000256" key="2">
    <source>
        <dbReference type="ARBA" id="ARBA00022801"/>
    </source>
</evidence>
<accession>A0A8J2FVN5</accession>
<dbReference type="InterPro" id="IPR029001">
    <property type="entry name" value="ITPase-like_fam"/>
</dbReference>
<dbReference type="Gene3D" id="3.90.950.10">
    <property type="match status" value="1"/>
</dbReference>
<evidence type="ECO:0000256" key="1">
    <source>
        <dbReference type="ARBA" id="ARBA00008023"/>
    </source>
</evidence>
<comment type="similarity">
    <text evidence="1">Belongs to the HAM1 NTPase family.</text>
</comment>
<keyword evidence="3" id="KW-0546">Nucleotide metabolism</keyword>
<sequence length="260" mass="29038">MGVRNSAPFGGKASFLSQEISSRCPLALRLAGISTHRGSLAGKAPFVPPFRRQILLASSNRAKMFEWKHLLEPKWQVRPLPAPHRNMLPAEGGWSYWENARRKALWISSQLPERLILGEDTGLEVAGLDWAPGPQSARFEPFPGQAGIDGLLALARSWSEWQRKARFRCVAVLAYRRQIVFSCQTLCWGKIVPEKRGGHGFGYDPIFVPDGYRQTFAEMLPAHKAIVSHRGKAAALVRSFLESTFPLWQKGNHSGPGLSW</sequence>
<dbReference type="Proteomes" id="UP000663859">
    <property type="component" value="Unassembled WGS sequence"/>
</dbReference>
<dbReference type="EMBL" id="CAJNOB010000009">
    <property type="protein sequence ID" value="CAF0694619.1"/>
    <property type="molecule type" value="Genomic_DNA"/>
</dbReference>
<evidence type="ECO:0000313" key="4">
    <source>
        <dbReference type="EMBL" id="CAF0694619.1"/>
    </source>
</evidence>
<dbReference type="EC" id="3.6.1.15" evidence="4"/>
<gene>
    <name evidence="4" type="ORF">MPNT_170012</name>
</gene>
<keyword evidence="2 4" id="KW-0378">Hydrolase</keyword>
<keyword evidence="5" id="KW-1185">Reference proteome</keyword>
<organism evidence="4 5">
    <name type="scientific">Candidatus Methylacidithermus pantelleriae</name>
    <dbReference type="NCBI Taxonomy" id="2744239"/>
    <lineage>
        <taxon>Bacteria</taxon>
        <taxon>Pseudomonadati</taxon>
        <taxon>Verrucomicrobiota</taxon>
        <taxon>Methylacidiphilae</taxon>
        <taxon>Methylacidiphilales</taxon>
        <taxon>Methylacidiphilaceae</taxon>
        <taxon>Candidatus Methylacidithermus</taxon>
    </lineage>
</organism>